<keyword evidence="1" id="KW-0173">Coenzyme A biosynthesis</keyword>
<dbReference type="Gene3D" id="3.40.50.1950">
    <property type="entry name" value="Flavin prenyltransferase-like"/>
    <property type="match status" value="1"/>
</dbReference>
<dbReference type="GO" id="GO:0071513">
    <property type="term" value="C:phosphopantothenoylcysteine decarboxylase complex"/>
    <property type="evidence" value="ECO:0007669"/>
    <property type="project" value="TreeGrafter"/>
</dbReference>
<evidence type="ECO:0000313" key="4">
    <source>
        <dbReference type="EMBL" id="RPA84360.1"/>
    </source>
</evidence>
<dbReference type="SUPFAM" id="SSF52507">
    <property type="entry name" value="Homo-oligomeric flavin-containing Cys decarboxylases, HFCD"/>
    <property type="match status" value="1"/>
</dbReference>
<reference evidence="4 5" key="1">
    <citation type="journal article" date="2018" name="Nat. Ecol. Evol.">
        <title>Pezizomycetes genomes reveal the molecular basis of ectomycorrhizal truffle lifestyle.</title>
        <authorList>
            <person name="Murat C."/>
            <person name="Payen T."/>
            <person name="Noel B."/>
            <person name="Kuo A."/>
            <person name="Morin E."/>
            <person name="Chen J."/>
            <person name="Kohler A."/>
            <person name="Krizsan K."/>
            <person name="Balestrini R."/>
            <person name="Da Silva C."/>
            <person name="Montanini B."/>
            <person name="Hainaut M."/>
            <person name="Levati E."/>
            <person name="Barry K.W."/>
            <person name="Belfiori B."/>
            <person name="Cichocki N."/>
            <person name="Clum A."/>
            <person name="Dockter R.B."/>
            <person name="Fauchery L."/>
            <person name="Guy J."/>
            <person name="Iotti M."/>
            <person name="Le Tacon F."/>
            <person name="Lindquist E.A."/>
            <person name="Lipzen A."/>
            <person name="Malagnac F."/>
            <person name="Mello A."/>
            <person name="Molinier V."/>
            <person name="Miyauchi S."/>
            <person name="Poulain J."/>
            <person name="Riccioni C."/>
            <person name="Rubini A."/>
            <person name="Sitrit Y."/>
            <person name="Splivallo R."/>
            <person name="Traeger S."/>
            <person name="Wang M."/>
            <person name="Zifcakova L."/>
            <person name="Wipf D."/>
            <person name="Zambonelli A."/>
            <person name="Paolocci F."/>
            <person name="Nowrousian M."/>
            <person name="Ottonello S."/>
            <person name="Baldrian P."/>
            <person name="Spatafora J.W."/>
            <person name="Henrissat B."/>
            <person name="Nagy L.G."/>
            <person name="Aury J.M."/>
            <person name="Wincker P."/>
            <person name="Grigoriev I.V."/>
            <person name="Bonfante P."/>
            <person name="Martin F.M."/>
        </authorList>
    </citation>
    <scope>NUCLEOTIDE SEQUENCE [LARGE SCALE GENOMIC DNA]</scope>
    <source>
        <strain evidence="4 5">RN42</strain>
    </source>
</reference>
<dbReference type="PANTHER" id="PTHR14359">
    <property type="entry name" value="HOMO-OLIGOMERIC FLAVIN CONTAINING CYS DECARBOXYLASE FAMILY"/>
    <property type="match status" value="1"/>
</dbReference>
<dbReference type="Pfam" id="PF02441">
    <property type="entry name" value="Flavoprotein"/>
    <property type="match status" value="1"/>
</dbReference>
<organism evidence="4 5">
    <name type="scientific">Ascobolus immersus RN42</name>
    <dbReference type="NCBI Taxonomy" id="1160509"/>
    <lineage>
        <taxon>Eukaryota</taxon>
        <taxon>Fungi</taxon>
        <taxon>Dikarya</taxon>
        <taxon>Ascomycota</taxon>
        <taxon>Pezizomycotina</taxon>
        <taxon>Pezizomycetes</taxon>
        <taxon>Pezizales</taxon>
        <taxon>Ascobolaceae</taxon>
        <taxon>Ascobolus</taxon>
    </lineage>
</organism>
<protein>
    <submittedName>
        <fullName evidence="4">Flavo protein</fullName>
    </submittedName>
</protein>
<proteinExistence type="inferred from homology"/>
<name>A0A3N4IJN9_ASCIM</name>
<dbReference type="InterPro" id="IPR003382">
    <property type="entry name" value="Flavoprotein"/>
</dbReference>
<accession>A0A3N4IJN9</accession>
<evidence type="ECO:0000256" key="1">
    <source>
        <dbReference type="ARBA" id="ARBA00022993"/>
    </source>
</evidence>
<gene>
    <name evidence="4" type="ORF">BJ508DRAFT_412756</name>
</gene>
<evidence type="ECO:0000256" key="2">
    <source>
        <dbReference type="ARBA" id="ARBA00038350"/>
    </source>
</evidence>
<sequence length="241" mass="26956">MDRPQTTRAFIDSLPPFKQFMAPLPTPRKGRAKRLLIAATGSVATVKLPHILQLLTDTYDSSTLEVAVLLTPNSIHFIHDTLLSLNCVKSGRVQIWTDEAEWTLWKKLGDPVLHIELRKWADVLLIAPLSANELSKLAVGSCEGLLSSVVRAWDFEPQSGEEEGYRKRVVVAPAMNTAMWRHPVTSKQLDVLRGWGFRVLPVERKLLACGDLGEGGMREWKTLVKEVSEVLELDTAPLDEK</sequence>
<keyword evidence="5" id="KW-1185">Reference proteome</keyword>
<dbReference type="GO" id="GO:0004633">
    <property type="term" value="F:phosphopantothenoylcysteine decarboxylase activity"/>
    <property type="evidence" value="ECO:0007669"/>
    <property type="project" value="TreeGrafter"/>
</dbReference>
<dbReference type="InterPro" id="IPR036551">
    <property type="entry name" value="Flavin_trans-like"/>
</dbReference>
<evidence type="ECO:0000313" key="5">
    <source>
        <dbReference type="Proteomes" id="UP000275078"/>
    </source>
</evidence>
<feature type="domain" description="Flavoprotein" evidence="3">
    <location>
        <begin position="33"/>
        <end position="229"/>
    </location>
</feature>
<dbReference type="PANTHER" id="PTHR14359:SF6">
    <property type="entry name" value="PHOSPHOPANTOTHENOYLCYSTEINE DECARBOXYLASE"/>
    <property type="match status" value="1"/>
</dbReference>
<dbReference type="EMBL" id="ML119659">
    <property type="protein sequence ID" value="RPA84360.1"/>
    <property type="molecule type" value="Genomic_DNA"/>
</dbReference>
<dbReference type="Proteomes" id="UP000275078">
    <property type="component" value="Unassembled WGS sequence"/>
</dbReference>
<dbReference type="OrthoDB" id="1532798at2759"/>
<dbReference type="STRING" id="1160509.A0A3N4IJN9"/>
<dbReference type="AlphaFoldDB" id="A0A3N4IJN9"/>
<dbReference type="GO" id="GO:0015937">
    <property type="term" value="P:coenzyme A biosynthetic process"/>
    <property type="evidence" value="ECO:0007669"/>
    <property type="project" value="UniProtKB-KW"/>
</dbReference>
<comment type="similarity">
    <text evidence="2">Belongs to the HFCD (homooligomeric flavin containing Cys decarboxylase) superfamily.</text>
</comment>
<dbReference type="GO" id="GO:0010181">
    <property type="term" value="F:FMN binding"/>
    <property type="evidence" value="ECO:0007669"/>
    <property type="project" value="TreeGrafter"/>
</dbReference>
<evidence type="ECO:0000259" key="3">
    <source>
        <dbReference type="Pfam" id="PF02441"/>
    </source>
</evidence>